<protein>
    <submittedName>
        <fullName evidence="1">Uncharacterized protein</fullName>
    </submittedName>
</protein>
<dbReference type="Proteomes" id="UP000093482">
    <property type="component" value="Unassembled WGS sequence"/>
</dbReference>
<organism evidence="1 2">
    <name type="scientific">Caryophanon latum</name>
    <dbReference type="NCBI Taxonomy" id="33977"/>
    <lineage>
        <taxon>Bacteria</taxon>
        <taxon>Bacillati</taxon>
        <taxon>Bacillota</taxon>
        <taxon>Bacilli</taxon>
        <taxon>Bacillales</taxon>
        <taxon>Caryophanaceae</taxon>
        <taxon>Caryophanon</taxon>
    </lineage>
</organism>
<accession>A0A1C0YTP1</accession>
<dbReference type="EMBL" id="MATO01000037">
    <property type="protein sequence ID" value="OCS90530.1"/>
    <property type="molecule type" value="Genomic_DNA"/>
</dbReference>
<dbReference type="AlphaFoldDB" id="A0A1C0YTP1"/>
<comment type="caution">
    <text evidence="1">The sequence shown here is derived from an EMBL/GenBank/DDBJ whole genome shotgun (WGS) entry which is preliminary data.</text>
</comment>
<evidence type="ECO:0000313" key="2">
    <source>
        <dbReference type="Proteomes" id="UP000093482"/>
    </source>
</evidence>
<reference evidence="1 2" key="1">
    <citation type="submission" date="2016-07" db="EMBL/GenBank/DDBJ databases">
        <title>Caryophanon latum genome sequencing.</title>
        <authorList>
            <person name="Verma A."/>
            <person name="Pal Y."/>
            <person name="Krishnamurthi S."/>
        </authorList>
    </citation>
    <scope>NUCLEOTIDE SEQUENCE [LARGE SCALE GENOMIC DNA]</scope>
    <source>
        <strain evidence="1 2">DSM 14151</strain>
    </source>
</reference>
<gene>
    <name evidence="1" type="ORF">A6K76_11700</name>
</gene>
<proteinExistence type="predicted"/>
<name>A0A1C0YTP1_9BACL</name>
<keyword evidence="2" id="KW-1185">Reference proteome</keyword>
<evidence type="ECO:0000313" key="1">
    <source>
        <dbReference type="EMBL" id="OCS90530.1"/>
    </source>
</evidence>
<sequence length="94" mass="10660">MTLEGEFGADALWCTKCQYNLDVEHTILSDRLKEALLEWAAQYGIWIDLETDMLVDDAQTLEKTHNAAGKVLVQKLQEELGVAYTITFEPSHMT</sequence>